<evidence type="ECO:0000256" key="5">
    <source>
        <dbReference type="ARBA" id="ARBA00022023"/>
    </source>
</evidence>
<proteinExistence type="inferred from homology"/>
<dbReference type="EMBL" id="QBKQ01000001">
    <property type="protein sequence ID" value="PTX44721.1"/>
    <property type="molecule type" value="Genomic_DNA"/>
</dbReference>
<keyword evidence="13 14" id="KW-0326">Glycosidase</keyword>
<dbReference type="Gene3D" id="1.10.1670.10">
    <property type="entry name" value="Helix-hairpin-Helix base-excision DNA repair enzymes (C-terminal)"/>
    <property type="match status" value="1"/>
</dbReference>
<dbReference type="OrthoDB" id="9802365at2"/>
<reference evidence="16 17" key="1">
    <citation type="submission" date="2018-04" db="EMBL/GenBank/DDBJ databases">
        <title>Genomic Encyclopedia of Archaeal and Bacterial Type Strains, Phase II (KMG-II): from individual species to whole genera.</title>
        <authorList>
            <person name="Goeker M."/>
        </authorList>
    </citation>
    <scope>NUCLEOTIDE SEQUENCE [LARGE SCALE GENOMIC DNA]</scope>
    <source>
        <strain evidence="16 17">DSM 23082</strain>
    </source>
</reference>
<evidence type="ECO:0000256" key="13">
    <source>
        <dbReference type="ARBA" id="ARBA00023295"/>
    </source>
</evidence>
<dbReference type="SUPFAM" id="SSF48150">
    <property type="entry name" value="DNA-glycosylase"/>
    <property type="match status" value="1"/>
</dbReference>
<dbReference type="InterPro" id="IPR011257">
    <property type="entry name" value="DNA_glycosylase"/>
</dbReference>
<dbReference type="SUPFAM" id="SSF55811">
    <property type="entry name" value="Nudix"/>
    <property type="match status" value="1"/>
</dbReference>
<dbReference type="GO" id="GO:0000701">
    <property type="term" value="F:purine-specific mismatch base pair DNA N-glycosylase activity"/>
    <property type="evidence" value="ECO:0007669"/>
    <property type="project" value="UniProtKB-EC"/>
</dbReference>
<dbReference type="InterPro" id="IPR000445">
    <property type="entry name" value="HhH_motif"/>
</dbReference>
<dbReference type="InterPro" id="IPR044298">
    <property type="entry name" value="MIG/MutY"/>
</dbReference>
<dbReference type="GO" id="GO:0051539">
    <property type="term" value="F:4 iron, 4 sulfur cluster binding"/>
    <property type="evidence" value="ECO:0007669"/>
    <property type="project" value="UniProtKB-UniRule"/>
</dbReference>
<gene>
    <name evidence="16" type="ORF">C8P64_0703</name>
</gene>
<evidence type="ECO:0000313" key="16">
    <source>
        <dbReference type="EMBL" id="PTX44721.1"/>
    </source>
</evidence>
<evidence type="ECO:0000259" key="15">
    <source>
        <dbReference type="SMART" id="SM00478"/>
    </source>
</evidence>
<feature type="domain" description="HhH-GPD" evidence="15">
    <location>
        <begin position="35"/>
        <end position="186"/>
    </location>
</feature>
<evidence type="ECO:0000256" key="1">
    <source>
        <dbReference type="ARBA" id="ARBA00000843"/>
    </source>
</evidence>
<dbReference type="GO" id="GO:0032357">
    <property type="term" value="F:oxidized purine DNA binding"/>
    <property type="evidence" value="ECO:0007669"/>
    <property type="project" value="TreeGrafter"/>
</dbReference>
<dbReference type="InterPro" id="IPR005760">
    <property type="entry name" value="A/G_AdeGlyc_MutY"/>
</dbReference>
<dbReference type="InterPro" id="IPR003265">
    <property type="entry name" value="HhH-GPD_domain"/>
</dbReference>
<evidence type="ECO:0000256" key="8">
    <source>
        <dbReference type="ARBA" id="ARBA00022763"/>
    </source>
</evidence>
<evidence type="ECO:0000256" key="10">
    <source>
        <dbReference type="ARBA" id="ARBA00023004"/>
    </source>
</evidence>
<dbReference type="GO" id="GO:0006284">
    <property type="term" value="P:base-excision repair"/>
    <property type="evidence" value="ECO:0007669"/>
    <property type="project" value="UniProtKB-UniRule"/>
</dbReference>
<accession>A0A2T6ALN1</accession>
<evidence type="ECO:0000256" key="4">
    <source>
        <dbReference type="ARBA" id="ARBA00012045"/>
    </source>
</evidence>
<protein>
    <recommendedName>
        <fullName evidence="5 14">Adenine DNA glycosylase</fullName>
        <ecNumber evidence="4 14">3.2.2.31</ecNumber>
    </recommendedName>
</protein>
<sequence>MVFSKRLTLWYLHNKRDLPWRKTHEPYQIWLSEIMLQQTRIEQGLPYYYKFIEAYPSVFDLANAPADEVLKLWQGLGYYSRARNLHETAKYVAFELDGKFPDTYKGLLKLKGVGDYTASAIASICYNEPVAVVDGNVYRVLSRIFGIDTPINSTPGIKEFKALAQELLDKDDPATFNQAIMEFGALHCKPQNPYCETCPFNEKCLALKDQRIKELPIKLKKTKIKKRYFNYLVFDLDNENTILEQRTGKGIWNGLYQFPLIETEKLSAENELVQLDSFKELIQEQKYSLELYNEEPVVHKLSHQHLYTLFWLVNTQGLQERSVSLEEVMNYPVPVLIGNFLNEYLPDDYK</sequence>
<keyword evidence="10 14" id="KW-0408">Iron</keyword>
<dbReference type="GO" id="GO:0035485">
    <property type="term" value="F:adenine/guanine mispair binding"/>
    <property type="evidence" value="ECO:0007669"/>
    <property type="project" value="TreeGrafter"/>
</dbReference>
<evidence type="ECO:0000256" key="9">
    <source>
        <dbReference type="ARBA" id="ARBA00022801"/>
    </source>
</evidence>
<keyword evidence="12" id="KW-0234">DNA repair</keyword>
<keyword evidence="6" id="KW-0004">4Fe-4S</keyword>
<dbReference type="Pfam" id="PF14815">
    <property type="entry name" value="NUDIX_4"/>
    <property type="match status" value="1"/>
</dbReference>
<dbReference type="Pfam" id="PF00633">
    <property type="entry name" value="HHH"/>
    <property type="match status" value="1"/>
</dbReference>
<dbReference type="CDD" id="cd00056">
    <property type="entry name" value="ENDO3c"/>
    <property type="match status" value="1"/>
</dbReference>
<evidence type="ECO:0000256" key="14">
    <source>
        <dbReference type="RuleBase" id="RU365096"/>
    </source>
</evidence>
<dbReference type="Pfam" id="PF00730">
    <property type="entry name" value="HhH-GPD"/>
    <property type="match status" value="1"/>
</dbReference>
<dbReference type="InterPro" id="IPR029119">
    <property type="entry name" value="MutY_C"/>
</dbReference>
<keyword evidence="9" id="KW-0378">Hydrolase</keyword>
<name>A0A2T6ALN1_9FLAO</name>
<comment type="cofactor">
    <cofactor evidence="14">
        <name>[4Fe-4S] cluster</name>
        <dbReference type="ChEBI" id="CHEBI:49883"/>
    </cofactor>
    <text evidence="14">Binds 1 [4Fe-4S] cluster.</text>
</comment>
<dbReference type="EC" id="3.2.2.31" evidence="4 14"/>
<comment type="catalytic activity">
    <reaction evidence="1 14">
        <text>Hydrolyzes free adenine bases from 7,8-dihydro-8-oxoguanine:adenine mismatched double-stranded DNA, leaving an apurinic site.</text>
        <dbReference type="EC" id="3.2.2.31"/>
    </reaction>
</comment>
<dbReference type="FunFam" id="1.10.340.30:FF:000002">
    <property type="entry name" value="Adenine DNA glycosylase"/>
    <property type="match status" value="1"/>
</dbReference>
<dbReference type="Proteomes" id="UP000244174">
    <property type="component" value="Unassembled WGS sequence"/>
</dbReference>
<dbReference type="CDD" id="cd03431">
    <property type="entry name" value="NUDIX_DNA_Glycosylase_C-MutY"/>
    <property type="match status" value="1"/>
</dbReference>
<dbReference type="GO" id="GO:0006298">
    <property type="term" value="P:mismatch repair"/>
    <property type="evidence" value="ECO:0007669"/>
    <property type="project" value="TreeGrafter"/>
</dbReference>
<comment type="similarity">
    <text evidence="3 14">Belongs to the Nth/MutY family.</text>
</comment>
<organism evidence="16 17">
    <name type="scientific">Christiangramia gaetbulicola</name>
    <dbReference type="NCBI Taxonomy" id="703340"/>
    <lineage>
        <taxon>Bacteria</taxon>
        <taxon>Pseudomonadati</taxon>
        <taxon>Bacteroidota</taxon>
        <taxon>Flavobacteriia</taxon>
        <taxon>Flavobacteriales</taxon>
        <taxon>Flavobacteriaceae</taxon>
        <taxon>Christiangramia</taxon>
    </lineage>
</organism>
<dbReference type="Gene3D" id="3.90.79.10">
    <property type="entry name" value="Nucleoside Triphosphate Pyrophosphohydrolase"/>
    <property type="match status" value="1"/>
</dbReference>
<dbReference type="RefSeq" id="WP_108170650.1">
    <property type="nucleotide sequence ID" value="NZ_QBKQ01000001.1"/>
</dbReference>
<dbReference type="GO" id="GO:0046872">
    <property type="term" value="F:metal ion binding"/>
    <property type="evidence" value="ECO:0007669"/>
    <property type="project" value="UniProtKB-UniRule"/>
</dbReference>
<keyword evidence="8 14" id="KW-0227">DNA damage</keyword>
<keyword evidence="11" id="KW-0411">Iron-sulfur</keyword>
<dbReference type="AlphaFoldDB" id="A0A2T6ALN1"/>
<dbReference type="SMART" id="SM00478">
    <property type="entry name" value="ENDO3c"/>
    <property type="match status" value="1"/>
</dbReference>
<dbReference type="NCBIfam" id="TIGR01084">
    <property type="entry name" value="mutY"/>
    <property type="match status" value="1"/>
</dbReference>
<keyword evidence="17" id="KW-1185">Reference proteome</keyword>
<comment type="caution">
    <text evidence="16">The sequence shown here is derived from an EMBL/GenBank/DDBJ whole genome shotgun (WGS) entry which is preliminary data.</text>
</comment>
<evidence type="ECO:0000256" key="2">
    <source>
        <dbReference type="ARBA" id="ARBA00002933"/>
    </source>
</evidence>
<dbReference type="Gene3D" id="1.10.340.30">
    <property type="entry name" value="Hypothetical protein, domain 2"/>
    <property type="match status" value="1"/>
</dbReference>
<dbReference type="PANTHER" id="PTHR42944">
    <property type="entry name" value="ADENINE DNA GLYCOSYLASE"/>
    <property type="match status" value="1"/>
</dbReference>
<dbReference type="InterPro" id="IPR015797">
    <property type="entry name" value="NUDIX_hydrolase-like_dom_sf"/>
</dbReference>
<dbReference type="GO" id="GO:0034039">
    <property type="term" value="F:8-oxo-7,8-dihydroguanine DNA N-glycosylase activity"/>
    <property type="evidence" value="ECO:0007669"/>
    <property type="project" value="TreeGrafter"/>
</dbReference>
<evidence type="ECO:0000256" key="12">
    <source>
        <dbReference type="ARBA" id="ARBA00023204"/>
    </source>
</evidence>
<evidence type="ECO:0000313" key="17">
    <source>
        <dbReference type="Proteomes" id="UP000244174"/>
    </source>
</evidence>
<evidence type="ECO:0000256" key="7">
    <source>
        <dbReference type="ARBA" id="ARBA00022723"/>
    </source>
</evidence>
<evidence type="ECO:0000256" key="6">
    <source>
        <dbReference type="ARBA" id="ARBA00022485"/>
    </source>
</evidence>
<evidence type="ECO:0000256" key="3">
    <source>
        <dbReference type="ARBA" id="ARBA00008343"/>
    </source>
</evidence>
<dbReference type="InterPro" id="IPR023170">
    <property type="entry name" value="HhH_base_excis_C"/>
</dbReference>
<evidence type="ECO:0000256" key="11">
    <source>
        <dbReference type="ARBA" id="ARBA00023014"/>
    </source>
</evidence>
<keyword evidence="7" id="KW-0479">Metal-binding</keyword>
<comment type="function">
    <text evidence="2">Adenine glycosylase active on G-A mispairs. MutY also corrects error-prone DNA synthesis past GO lesions which are due to the oxidatively damaged form of guanine: 7,8-dihydro-8-oxoguanine (8-oxo-dGTP).</text>
</comment>
<dbReference type="PANTHER" id="PTHR42944:SF1">
    <property type="entry name" value="ADENINE DNA GLYCOSYLASE"/>
    <property type="match status" value="1"/>
</dbReference>